<dbReference type="InterPro" id="IPR051327">
    <property type="entry name" value="MATE_MepA_subfamily"/>
</dbReference>
<name>Q7P597_FUSVC</name>
<evidence type="ECO:0000313" key="7">
    <source>
        <dbReference type="EMBL" id="EAA23852.1"/>
    </source>
</evidence>
<evidence type="ECO:0000313" key="8">
    <source>
        <dbReference type="Proteomes" id="UP000006454"/>
    </source>
</evidence>
<comment type="caution">
    <text evidence="7">The sequence shown here is derived from an EMBL/GenBank/DDBJ whole genome shotgun (WGS) entry which is preliminary data.</text>
</comment>
<dbReference type="PANTHER" id="PTHR43823:SF3">
    <property type="entry name" value="MULTIDRUG EXPORT PROTEIN MEPA"/>
    <property type="match status" value="1"/>
</dbReference>
<keyword evidence="4 6" id="KW-1133">Transmembrane helix</keyword>
<gene>
    <name evidence="7" type="ORF">FNV0915</name>
</gene>
<dbReference type="AlphaFoldDB" id="Q7P597"/>
<evidence type="ECO:0000256" key="4">
    <source>
        <dbReference type="ARBA" id="ARBA00022989"/>
    </source>
</evidence>
<dbReference type="PANTHER" id="PTHR43823">
    <property type="entry name" value="SPORULATION PROTEIN YKVU"/>
    <property type="match status" value="1"/>
</dbReference>
<evidence type="ECO:0000256" key="5">
    <source>
        <dbReference type="ARBA" id="ARBA00023136"/>
    </source>
</evidence>
<keyword evidence="3 6" id="KW-0812">Transmembrane</keyword>
<protein>
    <submittedName>
        <fullName evidence="7">Na+ driven multidrug efflux pump</fullName>
    </submittedName>
</protein>
<dbReference type="GO" id="GO:0042910">
    <property type="term" value="F:xenobiotic transmembrane transporter activity"/>
    <property type="evidence" value="ECO:0007669"/>
    <property type="project" value="InterPro"/>
</dbReference>
<dbReference type="InterPro" id="IPR002528">
    <property type="entry name" value="MATE_fam"/>
</dbReference>
<proteinExistence type="predicted"/>
<dbReference type="Pfam" id="PF01554">
    <property type="entry name" value="MatE"/>
    <property type="match status" value="1"/>
</dbReference>
<evidence type="ECO:0000256" key="1">
    <source>
        <dbReference type="ARBA" id="ARBA00004651"/>
    </source>
</evidence>
<feature type="transmembrane region" description="Helical" evidence="6">
    <location>
        <begin position="48"/>
        <end position="75"/>
    </location>
</feature>
<evidence type="ECO:0000256" key="2">
    <source>
        <dbReference type="ARBA" id="ARBA00022475"/>
    </source>
</evidence>
<reference evidence="7 8" key="1">
    <citation type="journal article" date="2003" name="Genome Res.">
        <title>Genome analysis of F. nucleatum sub spp vincentii and its comparison with the genome of F. nucleatum ATCC 25586.</title>
        <authorList>
            <person name="Kapatral V."/>
            <person name="Ivanova N."/>
            <person name="Anderson I."/>
            <person name="Reznik G."/>
            <person name="Bhattacharyya A."/>
            <person name="Gardner W.L."/>
            <person name="Mikhailova N."/>
            <person name="Lapidus A."/>
            <person name="Larsen N."/>
            <person name="D'Souza M."/>
            <person name="Walunas T."/>
            <person name="Haselkorn R."/>
            <person name="Overbeek R."/>
            <person name="Kyrpides N."/>
        </authorList>
    </citation>
    <scope>NUCLEOTIDE SEQUENCE [LARGE SCALE GENOMIC DNA]</scope>
    <source>
        <strain evidence="7 8">ATCC 49256</strain>
    </source>
</reference>
<feature type="transmembrane region" description="Helical" evidence="6">
    <location>
        <begin position="16"/>
        <end position="36"/>
    </location>
</feature>
<sequence length="120" mass="13290">MENKHNFMETESITKLLIKFSIPAIVGMFVNALYNVVDRIYIGNIKDIGHLGITGIGVVFPVVILIFSFSLLIGIGSAAAVSLKLGMKDREEAERFLGVAVFLSFIYFSCTYVIDLFLYG</sequence>
<organism evidence="7 8">
    <name type="scientific">Fusobacterium vincentii ATCC 49256</name>
    <dbReference type="NCBI Taxonomy" id="209882"/>
    <lineage>
        <taxon>Bacteria</taxon>
        <taxon>Fusobacteriati</taxon>
        <taxon>Fusobacteriota</taxon>
        <taxon>Fusobacteriia</taxon>
        <taxon>Fusobacteriales</taxon>
        <taxon>Fusobacteriaceae</taxon>
        <taxon>Fusobacterium</taxon>
    </lineage>
</organism>
<keyword evidence="5 6" id="KW-0472">Membrane</keyword>
<feature type="transmembrane region" description="Helical" evidence="6">
    <location>
        <begin position="96"/>
        <end position="119"/>
    </location>
</feature>
<accession>Q7P597</accession>
<dbReference type="Proteomes" id="UP000006454">
    <property type="component" value="Unassembled WGS sequence"/>
</dbReference>
<evidence type="ECO:0000256" key="3">
    <source>
        <dbReference type="ARBA" id="ARBA00022692"/>
    </source>
</evidence>
<keyword evidence="2" id="KW-1003">Cell membrane</keyword>
<dbReference type="EMBL" id="AABF01000078">
    <property type="protein sequence ID" value="EAA23852.1"/>
    <property type="molecule type" value="Genomic_DNA"/>
</dbReference>
<evidence type="ECO:0000256" key="6">
    <source>
        <dbReference type="SAM" id="Phobius"/>
    </source>
</evidence>
<dbReference type="GO" id="GO:0015297">
    <property type="term" value="F:antiporter activity"/>
    <property type="evidence" value="ECO:0007669"/>
    <property type="project" value="InterPro"/>
</dbReference>
<comment type="subcellular location">
    <subcellularLocation>
        <location evidence="1">Cell membrane</location>
        <topology evidence="1">Multi-pass membrane protein</topology>
    </subcellularLocation>
</comment>
<dbReference type="GO" id="GO:0005886">
    <property type="term" value="C:plasma membrane"/>
    <property type="evidence" value="ECO:0007669"/>
    <property type="project" value="UniProtKB-SubCell"/>
</dbReference>